<name>A0AAV4NHE2_CAEEX</name>
<protein>
    <submittedName>
        <fullName evidence="1">Uncharacterized protein</fullName>
    </submittedName>
</protein>
<evidence type="ECO:0000313" key="2">
    <source>
        <dbReference type="Proteomes" id="UP001054945"/>
    </source>
</evidence>
<reference evidence="1 2" key="1">
    <citation type="submission" date="2021-06" db="EMBL/GenBank/DDBJ databases">
        <title>Caerostris extrusa draft genome.</title>
        <authorList>
            <person name="Kono N."/>
            <person name="Arakawa K."/>
        </authorList>
    </citation>
    <scope>NUCLEOTIDE SEQUENCE [LARGE SCALE GENOMIC DNA]</scope>
</reference>
<dbReference type="AlphaFoldDB" id="A0AAV4NHE2"/>
<dbReference type="EMBL" id="BPLR01003304">
    <property type="protein sequence ID" value="GIX83225.1"/>
    <property type="molecule type" value="Genomic_DNA"/>
</dbReference>
<keyword evidence="2" id="KW-1185">Reference proteome</keyword>
<gene>
    <name evidence="1" type="ORF">CEXT_360511</name>
</gene>
<evidence type="ECO:0000313" key="1">
    <source>
        <dbReference type="EMBL" id="GIX83225.1"/>
    </source>
</evidence>
<proteinExistence type="predicted"/>
<comment type="caution">
    <text evidence="1">The sequence shown here is derived from an EMBL/GenBank/DDBJ whole genome shotgun (WGS) entry which is preliminary data.</text>
</comment>
<organism evidence="1 2">
    <name type="scientific">Caerostris extrusa</name>
    <name type="common">Bark spider</name>
    <name type="synonym">Caerostris bankana</name>
    <dbReference type="NCBI Taxonomy" id="172846"/>
    <lineage>
        <taxon>Eukaryota</taxon>
        <taxon>Metazoa</taxon>
        <taxon>Ecdysozoa</taxon>
        <taxon>Arthropoda</taxon>
        <taxon>Chelicerata</taxon>
        <taxon>Arachnida</taxon>
        <taxon>Araneae</taxon>
        <taxon>Araneomorphae</taxon>
        <taxon>Entelegynae</taxon>
        <taxon>Araneoidea</taxon>
        <taxon>Araneidae</taxon>
        <taxon>Caerostris</taxon>
    </lineage>
</organism>
<dbReference type="Proteomes" id="UP001054945">
    <property type="component" value="Unassembled WGS sequence"/>
</dbReference>
<accession>A0AAV4NHE2</accession>
<sequence length="150" mass="16997">MTTSVPEQKGDCRTFHAPSYEKQIRLNCSNHLVSRAIMMASMPKTLSNNGLLLQHVQCHTERFRFEPSVTSREVIAFKTKKIDGRVLYLNVKLQSNLSFQTKIQEKFIRRKPLEGNVPNSGRSPQGIAISFSTCFLRRAPSIPAGISFEQ</sequence>